<name>A0ABU2BLI9_9MICC</name>
<dbReference type="Proteomes" id="UP001183817">
    <property type="component" value="Unassembled WGS sequence"/>
</dbReference>
<dbReference type="RefSeq" id="WP_302264818.1">
    <property type="nucleotide sequence ID" value="NZ_BAAAWO010000001.1"/>
</dbReference>
<keyword evidence="2" id="KW-0238">DNA-binding</keyword>
<reference evidence="5 6" key="1">
    <citation type="submission" date="2023-07" db="EMBL/GenBank/DDBJ databases">
        <title>Sequencing the genomes of 1000 actinobacteria strains.</title>
        <authorList>
            <person name="Klenk H.-P."/>
        </authorList>
    </citation>
    <scope>NUCLEOTIDE SEQUENCE [LARGE SCALE GENOMIC DNA]</scope>
    <source>
        <strain evidence="5 6">DSM 20167</strain>
    </source>
</reference>
<dbReference type="PANTHER" id="PTHR46796:SF6">
    <property type="entry name" value="ARAC SUBFAMILY"/>
    <property type="match status" value="1"/>
</dbReference>
<dbReference type="PROSITE" id="PS01124">
    <property type="entry name" value="HTH_ARAC_FAMILY_2"/>
    <property type="match status" value="1"/>
</dbReference>
<dbReference type="Pfam" id="PF14525">
    <property type="entry name" value="AraC_binding_2"/>
    <property type="match status" value="1"/>
</dbReference>
<accession>A0ABU2BLI9</accession>
<keyword evidence="6" id="KW-1185">Reference proteome</keyword>
<dbReference type="InterPro" id="IPR009057">
    <property type="entry name" value="Homeodomain-like_sf"/>
</dbReference>
<feature type="domain" description="HTH araC/xylS-type" evidence="4">
    <location>
        <begin position="207"/>
        <end position="308"/>
    </location>
</feature>
<evidence type="ECO:0000256" key="1">
    <source>
        <dbReference type="ARBA" id="ARBA00023015"/>
    </source>
</evidence>
<evidence type="ECO:0000256" key="3">
    <source>
        <dbReference type="ARBA" id="ARBA00023163"/>
    </source>
</evidence>
<keyword evidence="1" id="KW-0805">Transcription regulation</keyword>
<dbReference type="PANTHER" id="PTHR46796">
    <property type="entry name" value="HTH-TYPE TRANSCRIPTIONAL ACTIVATOR RHAS-RELATED"/>
    <property type="match status" value="1"/>
</dbReference>
<dbReference type="SMART" id="SM00342">
    <property type="entry name" value="HTH_ARAC"/>
    <property type="match status" value="1"/>
</dbReference>
<proteinExistence type="predicted"/>
<protein>
    <submittedName>
        <fullName evidence="5">AraC-like DNA-binding protein</fullName>
    </submittedName>
</protein>
<dbReference type="InterPro" id="IPR018060">
    <property type="entry name" value="HTH_AraC"/>
</dbReference>
<dbReference type="InterPro" id="IPR035418">
    <property type="entry name" value="AraC-bd_2"/>
</dbReference>
<dbReference type="Gene3D" id="1.10.10.60">
    <property type="entry name" value="Homeodomain-like"/>
    <property type="match status" value="1"/>
</dbReference>
<sequence>MYQIQHADSFGAWKALVSSAFVPLISEPVRAGSFAGSIAGNQFGSVGVMEVEATAHAVRRTEDLLAAGDHPHFKLNLQLSGHGILLQDGRETLLRPGELAIYDTQRPYTLMFEEEFKTLVLMFPQQQLGLPVAQIREMTATAIGAEHPLGRAINPFLGQLAGLLPQLQGPVGHRLAANAVDLLGTLLAAELHEHDELAVDGHHRQFRSIQAYIDEHLTDPELCPGSIAESQYISLRSLHKIFAQSGHTVSEWIRTRRLEQCKRDLSDPFQHHVPVGAVGARWGLPDAAHFSRVFRAAYGSSPSAFRAQS</sequence>
<keyword evidence="3" id="KW-0804">Transcription</keyword>
<evidence type="ECO:0000313" key="6">
    <source>
        <dbReference type="Proteomes" id="UP001183817"/>
    </source>
</evidence>
<evidence type="ECO:0000256" key="2">
    <source>
        <dbReference type="ARBA" id="ARBA00023125"/>
    </source>
</evidence>
<comment type="caution">
    <text evidence="5">The sequence shown here is derived from an EMBL/GenBank/DDBJ whole genome shotgun (WGS) entry which is preliminary data.</text>
</comment>
<evidence type="ECO:0000313" key="5">
    <source>
        <dbReference type="EMBL" id="MDR7359507.1"/>
    </source>
</evidence>
<dbReference type="Pfam" id="PF12833">
    <property type="entry name" value="HTH_18"/>
    <property type="match status" value="1"/>
</dbReference>
<dbReference type="EMBL" id="JAVDYI010000001">
    <property type="protein sequence ID" value="MDR7359507.1"/>
    <property type="molecule type" value="Genomic_DNA"/>
</dbReference>
<gene>
    <name evidence="5" type="ORF">J2S64_003198</name>
</gene>
<dbReference type="InterPro" id="IPR050204">
    <property type="entry name" value="AraC_XylS_family_regulators"/>
</dbReference>
<organism evidence="5 6">
    <name type="scientific">Paeniglutamicibacter sulfureus</name>
    <dbReference type="NCBI Taxonomy" id="43666"/>
    <lineage>
        <taxon>Bacteria</taxon>
        <taxon>Bacillati</taxon>
        <taxon>Actinomycetota</taxon>
        <taxon>Actinomycetes</taxon>
        <taxon>Micrococcales</taxon>
        <taxon>Micrococcaceae</taxon>
        <taxon>Paeniglutamicibacter</taxon>
    </lineage>
</organism>
<evidence type="ECO:0000259" key="4">
    <source>
        <dbReference type="PROSITE" id="PS01124"/>
    </source>
</evidence>
<dbReference type="SUPFAM" id="SSF46689">
    <property type="entry name" value="Homeodomain-like"/>
    <property type="match status" value="1"/>
</dbReference>